<evidence type="ECO:0000259" key="8">
    <source>
        <dbReference type="PROSITE" id="PS50928"/>
    </source>
</evidence>
<keyword evidence="5 7" id="KW-1133">Transmembrane helix</keyword>
<dbReference type="InterPro" id="IPR035906">
    <property type="entry name" value="MetI-like_sf"/>
</dbReference>
<evidence type="ECO:0000313" key="10">
    <source>
        <dbReference type="Proteomes" id="UP001500326"/>
    </source>
</evidence>
<evidence type="ECO:0000256" key="3">
    <source>
        <dbReference type="ARBA" id="ARBA00022475"/>
    </source>
</evidence>
<dbReference type="EMBL" id="BAAAOH010000001">
    <property type="protein sequence ID" value="GAA1972434.1"/>
    <property type="molecule type" value="Genomic_DNA"/>
</dbReference>
<evidence type="ECO:0000256" key="1">
    <source>
        <dbReference type="ARBA" id="ARBA00004651"/>
    </source>
</evidence>
<comment type="subcellular location">
    <subcellularLocation>
        <location evidence="1 7">Cell membrane</location>
        <topology evidence="1 7">Multi-pass membrane protein</topology>
    </subcellularLocation>
</comment>
<name>A0ABP5D166_9MICO</name>
<feature type="domain" description="ABC transmembrane type-1" evidence="8">
    <location>
        <begin position="98"/>
        <end position="293"/>
    </location>
</feature>
<comment type="caution">
    <text evidence="9">The sequence shown here is derived from an EMBL/GenBank/DDBJ whole genome shotgun (WGS) entry which is preliminary data.</text>
</comment>
<feature type="transmembrane region" description="Helical" evidence="7">
    <location>
        <begin position="166"/>
        <end position="185"/>
    </location>
</feature>
<dbReference type="PANTHER" id="PTHR43386:SF1">
    <property type="entry name" value="D,D-DIPEPTIDE TRANSPORT SYSTEM PERMEASE PROTEIN DDPC-RELATED"/>
    <property type="match status" value="1"/>
</dbReference>
<feature type="transmembrane region" description="Helical" evidence="7">
    <location>
        <begin position="130"/>
        <end position="154"/>
    </location>
</feature>
<evidence type="ECO:0000256" key="7">
    <source>
        <dbReference type="RuleBase" id="RU363032"/>
    </source>
</evidence>
<evidence type="ECO:0000256" key="5">
    <source>
        <dbReference type="ARBA" id="ARBA00022989"/>
    </source>
</evidence>
<dbReference type="PANTHER" id="PTHR43386">
    <property type="entry name" value="OLIGOPEPTIDE TRANSPORT SYSTEM PERMEASE PROTEIN APPC"/>
    <property type="match status" value="1"/>
</dbReference>
<organism evidence="9 10">
    <name type="scientific">Microbacterium pumilum</name>
    <dbReference type="NCBI Taxonomy" id="344165"/>
    <lineage>
        <taxon>Bacteria</taxon>
        <taxon>Bacillati</taxon>
        <taxon>Actinomycetota</taxon>
        <taxon>Actinomycetes</taxon>
        <taxon>Micrococcales</taxon>
        <taxon>Microbacteriaceae</taxon>
        <taxon>Microbacterium</taxon>
    </lineage>
</organism>
<evidence type="ECO:0000256" key="4">
    <source>
        <dbReference type="ARBA" id="ARBA00022692"/>
    </source>
</evidence>
<dbReference type="Pfam" id="PF00528">
    <property type="entry name" value="BPD_transp_1"/>
    <property type="match status" value="1"/>
</dbReference>
<proteinExistence type="inferred from homology"/>
<feature type="transmembrane region" description="Helical" evidence="7">
    <location>
        <begin position="224"/>
        <end position="250"/>
    </location>
</feature>
<accession>A0ABP5D166</accession>
<dbReference type="CDD" id="cd06261">
    <property type="entry name" value="TM_PBP2"/>
    <property type="match status" value="1"/>
</dbReference>
<dbReference type="InterPro" id="IPR050366">
    <property type="entry name" value="BP-dependent_transpt_permease"/>
</dbReference>
<evidence type="ECO:0000256" key="2">
    <source>
        <dbReference type="ARBA" id="ARBA00022448"/>
    </source>
</evidence>
<dbReference type="SUPFAM" id="SSF161098">
    <property type="entry name" value="MetI-like"/>
    <property type="match status" value="1"/>
</dbReference>
<protein>
    <submittedName>
        <fullName evidence="9">ABC transporter permease</fullName>
    </submittedName>
</protein>
<feature type="transmembrane region" description="Helical" evidence="7">
    <location>
        <begin position="98"/>
        <end position="118"/>
    </location>
</feature>
<evidence type="ECO:0000313" key="9">
    <source>
        <dbReference type="EMBL" id="GAA1972434.1"/>
    </source>
</evidence>
<keyword evidence="2 7" id="KW-0813">Transport</keyword>
<sequence>MIDMTGTMPTDDALAPRRPITLGWLRAGVGAPASRIIGASVFALIVLMCIFIPILYPYGPNDFVAPPLQAPSWAHLFGTDSVGRDVFLRTFAGGRVDLAAGAIVTVFAIVVGTFLGTLAGSSRVRWVDSVLMRIVDAVLAFPLVILLLALVVVVGPDTQWGPAPPGLPAAMIALMCVMWSGYARVARGQALALRDSDFVLAGRVAGLSNGRIVIRHIAPGVSRITMALAVSDIVLVVVILASLPFLGAGVQAPAPEWGSIMYEGRAFLRQAWWITICPGAVLAATGLSLSFVADSLLDSRRKK</sequence>
<keyword evidence="10" id="KW-1185">Reference proteome</keyword>
<keyword evidence="4 7" id="KW-0812">Transmembrane</keyword>
<dbReference type="PROSITE" id="PS50928">
    <property type="entry name" value="ABC_TM1"/>
    <property type="match status" value="1"/>
</dbReference>
<gene>
    <name evidence="9" type="ORF">GCM10009777_00490</name>
</gene>
<dbReference type="Proteomes" id="UP001500326">
    <property type="component" value="Unassembled WGS sequence"/>
</dbReference>
<comment type="similarity">
    <text evidence="7">Belongs to the binding-protein-dependent transport system permease family.</text>
</comment>
<keyword evidence="6 7" id="KW-0472">Membrane</keyword>
<evidence type="ECO:0000256" key="6">
    <source>
        <dbReference type="ARBA" id="ARBA00023136"/>
    </source>
</evidence>
<feature type="transmembrane region" description="Helical" evidence="7">
    <location>
        <begin position="36"/>
        <end position="56"/>
    </location>
</feature>
<dbReference type="Gene3D" id="1.10.3720.10">
    <property type="entry name" value="MetI-like"/>
    <property type="match status" value="1"/>
</dbReference>
<feature type="transmembrane region" description="Helical" evidence="7">
    <location>
        <begin position="270"/>
        <end position="293"/>
    </location>
</feature>
<keyword evidence="3" id="KW-1003">Cell membrane</keyword>
<reference evidence="10" key="1">
    <citation type="journal article" date="2019" name="Int. J. Syst. Evol. Microbiol.">
        <title>The Global Catalogue of Microorganisms (GCM) 10K type strain sequencing project: providing services to taxonomists for standard genome sequencing and annotation.</title>
        <authorList>
            <consortium name="The Broad Institute Genomics Platform"/>
            <consortium name="The Broad Institute Genome Sequencing Center for Infectious Disease"/>
            <person name="Wu L."/>
            <person name="Ma J."/>
        </authorList>
    </citation>
    <scope>NUCLEOTIDE SEQUENCE [LARGE SCALE GENOMIC DNA]</scope>
    <source>
        <strain evidence="10">JCM 14902</strain>
    </source>
</reference>
<dbReference type="InterPro" id="IPR000515">
    <property type="entry name" value="MetI-like"/>
</dbReference>